<evidence type="ECO:0000256" key="10">
    <source>
        <dbReference type="HAMAP-Rule" id="MF_02202"/>
    </source>
</evidence>
<dbReference type="PANTHER" id="PTHR30625">
    <property type="entry name" value="PROTEIN TOLQ"/>
    <property type="match status" value="1"/>
</dbReference>
<evidence type="ECO:0000256" key="6">
    <source>
        <dbReference type="ARBA" id="ARBA00022692"/>
    </source>
</evidence>
<evidence type="ECO:0000256" key="7">
    <source>
        <dbReference type="ARBA" id="ARBA00022989"/>
    </source>
</evidence>
<protein>
    <recommendedName>
        <fullName evidence="10">Tol-Pal system protein TolQ</fullName>
    </recommendedName>
</protein>
<dbReference type="GO" id="GO:0051301">
    <property type="term" value="P:cell division"/>
    <property type="evidence" value="ECO:0007669"/>
    <property type="project" value="UniProtKB-UniRule"/>
</dbReference>
<dbReference type="GO" id="GO:0017038">
    <property type="term" value="P:protein import"/>
    <property type="evidence" value="ECO:0007669"/>
    <property type="project" value="TreeGrafter"/>
</dbReference>
<dbReference type="RefSeq" id="WP_074928709.1">
    <property type="nucleotide sequence ID" value="NZ_FPBL01000007.1"/>
</dbReference>
<dbReference type="Proteomes" id="UP000183926">
    <property type="component" value="Unassembled WGS sequence"/>
</dbReference>
<reference evidence="12 13" key="1">
    <citation type="submission" date="2016-10" db="EMBL/GenBank/DDBJ databases">
        <authorList>
            <person name="de Groot N.N."/>
        </authorList>
    </citation>
    <scope>NUCLEOTIDE SEQUENCE [LARGE SCALE GENOMIC DNA]</scope>
    <source>
        <strain evidence="12 13">Nm24</strain>
    </source>
</reference>
<evidence type="ECO:0000256" key="2">
    <source>
        <dbReference type="ARBA" id="ARBA00010442"/>
    </source>
</evidence>
<keyword evidence="4 10" id="KW-0997">Cell inner membrane</keyword>
<evidence type="ECO:0000256" key="5">
    <source>
        <dbReference type="ARBA" id="ARBA00022618"/>
    </source>
</evidence>
<evidence type="ECO:0000313" key="13">
    <source>
        <dbReference type="Proteomes" id="UP000183926"/>
    </source>
</evidence>
<dbReference type="OrthoDB" id="9805133at2"/>
<dbReference type="HAMAP" id="MF_02202">
    <property type="entry name" value="TolQ"/>
    <property type="match status" value="1"/>
</dbReference>
<feature type="transmembrane region" description="Helical" evidence="10">
    <location>
        <begin position="173"/>
        <end position="195"/>
    </location>
</feature>
<name>A0A1I7I3D2_9PROT</name>
<evidence type="ECO:0000256" key="9">
    <source>
        <dbReference type="ARBA" id="ARBA00023306"/>
    </source>
</evidence>
<evidence type="ECO:0000256" key="1">
    <source>
        <dbReference type="ARBA" id="ARBA00004651"/>
    </source>
</evidence>
<feature type="transmembrane region" description="Helical" evidence="10">
    <location>
        <begin position="130"/>
        <end position="153"/>
    </location>
</feature>
<keyword evidence="5 10" id="KW-0132">Cell division</keyword>
<keyword evidence="8 10" id="KW-0472">Membrane</keyword>
<evidence type="ECO:0000256" key="8">
    <source>
        <dbReference type="ARBA" id="ARBA00023136"/>
    </source>
</evidence>
<comment type="subcellular location">
    <subcellularLocation>
        <location evidence="10">Cell inner membrane</location>
        <topology evidence="10">Multi-pass membrane protein</topology>
    </subcellularLocation>
    <subcellularLocation>
        <location evidence="1">Cell membrane</location>
        <topology evidence="1">Multi-pass membrane protein</topology>
    </subcellularLocation>
</comment>
<dbReference type="AlphaFoldDB" id="A0A1I7I3D2"/>
<feature type="transmembrane region" description="Helical" evidence="10">
    <location>
        <begin position="20"/>
        <end position="41"/>
    </location>
</feature>
<keyword evidence="6 10" id="KW-0812">Transmembrane</keyword>
<evidence type="ECO:0000256" key="3">
    <source>
        <dbReference type="ARBA" id="ARBA00022475"/>
    </source>
</evidence>
<proteinExistence type="inferred from homology"/>
<dbReference type="NCBIfam" id="TIGR02796">
    <property type="entry name" value="tolQ"/>
    <property type="match status" value="1"/>
</dbReference>
<dbReference type="InterPro" id="IPR002898">
    <property type="entry name" value="MotA_ExbB_proton_chnl"/>
</dbReference>
<keyword evidence="3 10" id="KW-1003">Cell membrane</keyword>
<comment type="subunit">
    <text evidence="10">The Tol-Pal system is composed of five core proteins: the inner membrane proteins TolA, TolQ and TolR, the periplasmic protein TolB and the outer membrane protein Pal. They form a network linking the inner and outer membranes and the peptidoglycan layer.</text>
</comment>
<dbReference type="InterPro" id="IPR014163">
    <property type="entry name" value="Tol-Pal_TolQ"/>
</dbReference>
<dbReference type="GO" id="GO:0043213">
    <property type="term" value="P:bacteriocin transport"/>
    <property type="evidence" value="ECO:0007669"/>
    <property type="project" value="InterPro"/>
</dbReference>
<evidence type="ECO:0000256" key="4">
    <source>
        <dbReference type="ARBA" id="ARBA00022519"/>
    </source>
</evidence>
<comment type="function">
    <text evidence="10">Part of the Tol-Pal system, which plays a role in outer membrane invagination during cell division and is important for maintaining outer membrane integrity.</text>
</comment>
<dbReference type="InterPro" id="IPR050790">
    <property type="entry name" value="ExbB/TolQ_transport"/>
</dbReference>
<organism evidence="12 13">
    <name type="scientific">Nitrosomonas eutropha</name>
    <dbReference type="NCBI Taxonomy" id="916"/>
    <lineage>
        <taxon>Bacteria</taxon>
        <taxon>Pseudomonadati</taxon>
        <taxon>Pseudomonadota</taxon>
        <taxon>Betaproteobacteria</taxon>
        <taxon>Nitrosomonadales</taxon>
        <taxon>Nitrosomonadaceae</taxon>
        <taxon>Nitrosomonas</taxon>
    </lineage>
</organism>
<dbReference type="GO" id="GO:0005886">
    <property type="term" value="C:plasma membrane"/>
    <property type="evidence" value="ECO:0007669"/>
    <property type="project" value="UniProtKB-SubCell"/>
</dbReference>
<comment type="similarity">
    <text evidence="2 10">Belongs to the ExbB/TolQ family.</text>
</comment>
<gene>
    <name evidence="10" type="primary">tolQ</name>
    <name evidence="12" type="ORF">SAMN05216339_10718</name>
</gene>
<sequence length="234" mass="26090">MSKTITQDLSFLHLISGASLPVQLVMLLLLLASFISWWFIFRKLFTLRQEIKQTDEFESVFWRGSDLNALYQRAASARHAAGSMERIFEAGFREFTKYQSGVDIGPIMDSTRGAMRAVYQREMDRLESHLSFLATVGSVSPYVGLFGTVWGIMNAFRELSNVGQATIAHVAPGIAEALIATAMGLFAAIPAVIAYNRYASDTAQLATRYESFIEEVSNVLQRRVAKPRDVANFS</sequence>
<evidence type="ECO:0000313" key="12">
    <source>
        <dbReference type="EMBL" id="SFU67460.1"/>
    </source>
</evidence>
<dbReference type="EMBL" id="FPBL01000007">
    <property type="protein sequence ID" value="SFU67460.1"/>
    <property type="molecule type" value="Genomic_DNA"/>
</dbReference>
<accession>A0A1I7I3D2</accession>
<dbReference type="Pfam" id="PF01618">
    <property type="entry name" value="MotA_ExbB"/>
    <property type="match status" value="1"/>
</dbReference>
<evidence type="ECO:0000259" key="11">
    <source>
        <dbReference type="Pfam" id="PF01618"/>
    </source>
</evidence>
<feature type="domain" description="MotA/TolQ/ExbB proton channel" evidence="11">
    <location>
        <begin position="83"/>
        <end position="210"/>
    </location>
</feature>
<keyword evidence="9 10" id="KW-0131">Cell cycle</keyword>
<keyword evidence="7 10" id="KW-1133">Transmembrane helix</keyword>
<dbReference type="PANTHER" id="PTHR30625:SF3">
    <property type="entry name" value="TOL-PAL SYSTEM PROTEIN TOLQ"/>
    <property type="match status" value="1"/>
</dbReference>